<name>A0ABD1VL64_9LAMI</name>
<dbReference type="EMBL" id="JBFOLJ010000005">
    <property type="protein sequence ID" value="KAL2538090.1"/>
    <property type="molecule type" value="Genomic_DNA"/>
</dbReference>
<evidence type="ECO:0000313" key="2">
    <source>
        <dbReference type="Proteomes" id="UP001604277"/>
    </source>
</evidence>
<proteinExistence type="predicted"/>
<comment type="caution">
    <text evidence="1">The sequence shown here is derived from an EMBL/GenBank/DDBJ whole genome shotgun (WGS) entry which is preliminary data.</text>
</comment>
<dbReference type="AlphaFoldDB" id="A0ABD1VL64"/>
<protein>
    <submittedName>
        <fullName evidence="1">Nucleolar GTP-binding protein 1</fullName>
    </submittedName>
</protein>
<dbReference type="Proteomes" id="UP001604277">
    <property type="component" value="Unassembled WGS sequence"/>
</dbReference>
<organism evidence="1 2">
    <name type="scientific">Forsythia ovata</name>
    <dbReference type="NCBI Taxonomy" id="205694"/>
    <lineage>
        <taxon>Eukaryota</taxon>
        <taxon>Viridiplantae</taxon>
        <taxon>Streptophyta</taxon>
        <taxon>Embryophyta</taxon>
        <taxon>Tracheophyta</taxon>
        <taxon>Spermatophyta</taxon>
        <taxon>Magnoliopsida</taxon>
        <taxon>eudicotyledons</taxon>
        <taxon>Gunneridae</taxon>
        <taxon>Pentapetalae</taxon>
        <taxon>asterids</taxon>
        <taxon>lamiids</taxon>
        <taxon>Lamiales</taxon>
        <taxon>Oleaceae</taxon>
        <taxon>Forsythieae</taxon>
        <taxon>Forsythia</taxon>
    </lineage>
</organism>
<sequence>MKSKKLNDYLNRFHVAMIKPRDQKERPPCMPKAVLEDKTKKAMQAVDKQFKLEKDLDDDNRDAGIIALNCGTIWAITQSSCPKKQMHNNPTTSAALQPTSETALDRVFSYYG</sequence>
<evidence type="ECO:0000313" key="1">
    <source>
        <dbReference type="EMBL" id="KAL2538090.1"/>
    </source>
</evidence>
<gene>
    <name evidence="1" type="ORF">Fot_19481</name>
</gene>
<accession>A0ABD1VL64</accession>
<keyword evidence="2" id="KW-1185">Reference proteome</keyword>
<reference evidence="2" key="1">
    <citation type="submission" date="2024-07" db="EMBL/GenBank/DDBJ databases">
        <title>Two chromosome-level genome assemblies of Korean endemic species Abeliophyllum distichum and Forsythia ovata (Oleaceae).</title>
        <authorList>
            <person name="Jang H."/>
        </authorList>
    </citation>
    <scope>NUCLEOTIDE SEQUENCE [LARGE SCALE GENOMIC DNA]</scope>
</reference>